<evidence type="ECO:0000313" key="2">
    <source>
        <dbReference type="Proteomes" id="UP000188268"/>
    </source>
</evidence>
<sequence length="72" mass="8312">MADNPGNRDQRHMNVWRESKEHTAVAKEEADRARMDFEKIERAHAHVSLCNFKTKSSTGEKITFKTKPNVSL</sequence>
<keyword evidence="2" id="KW-1185">Reference proteome</keyword>
<gene>
    <name evidence="1" type="ORF">CCACVL1_10471</name>
</gene>
<protein>
    <submittedName>
        <fullName evidence="1">Uncharacterized protein</fullName>
    </submittedName>
</protein>
<dbReference type="EMBL" id="AWWV01009651">
    <property type="protein sequence ID" value="OMO85035.1"/>
    <property type="molecule type" value="Genomic_DNA"/>
</dbReference>
<accession>A0A1R3IR19</accession>
<evidence type="ECO:0000313" key="1">
    <source>
        <dbReference type="EMBL" id="OMO85035.1"/>
    </source>
</evidence>
<dbReference type="AlphaFoldDB" id="A0A1R3IR19"/>
<dbReference type="Proteomes" id="UP000188268">
    <property type="component" value="Unassembled WGS sequence"/>
</dbReference>
<comment type="caution">
    <text evidence="1">The sequence shown here is derived from an EMBL/GenBank/DDBJ whole genome shotgun (WGS) entry which is preliminary data.</text>
</comment>
<organism evidence="1 2">
    <name type="scientific">Corchorus capsularis</name>
    <name type="common">Jute</name>
    <dbReference type="NCBI Taxonomy" id="210143"/>
    <lineage>
        <taxon>Eukaryota</taxon>
        <taxon>Viridiplantae</taxon>
        <taxon>Streptophyta</taxon>
        <taxon>Embryophyta</taxon>
        <taxon>Tracheophyta</taxon>
        <taxon>Spermatophyta</taxon>
        <taxon>Magnoliopsida</taxon>
        <taxon>eudicotyledons</taxon>
        <taxon>Gunneridae</taxon>
        <taxon>Pentapetalae</taxon>
        <taxon>rosids</taxon>
        <taxon>malvids</taxon>
        <taxon>Malvales</taxon>
        <taxon>Malvaceae</taxon>
        <taxon>Grewioideae</taxon>
        <taxon>Apeibeae</taxon>
        <taxon>Corchorus</taxon>
    </lineage>
</organism>
<name>A0A1R3IR19_COCAP</name>
<dbReference type="Gramene" id="OMO85035">
    <property type="protein sequence ID" value="OMO85035"/>
    <property type="gene ID" value="CCACVL1_10471"/>
</dbReference>
<reference evidence="1 2" key="1">
    <citation type="submission" date="2013-09" db="EMBL/GenBank/DDBJ databases">
        <title>Corchorus capsularis genome sequencing.</title>
        <authorList>
            <person name="Alam M."/>
            <person name="Haque M.S."/>
            <person name="Islam M.S."/>
            <person name="Emdad E.M."/>
            <person name="Islam M.M."/>
            <person name="Ahmed B."/>
            <person name="Halim A."/>
            <person name="Hossen Q.M.M."/>
            <person name="Hossain M.Z."/>
            <person name="Ahmed R."/>
            <person name="Khan M.M."/>
            <person name="Islam R."/>
            <person name="Rashid M.M."/>
            <person name="Khan S.A."/>
            <person name="Rahman M.S."/>
            <person name="Alam M."/>
        </authorList>
    </citation>
    <scope>NUCLEOTIDE SEQUENCE [LARGE SCALE GENOMIC DNA]</scope>
    <source>
        <strain evidence="2">cv. CVL-1</strain>
        <tissue evidence="1">Whole seedling</tissue>
    </source>
</reference>
<proteinExistence type="predicted"/>